<feature type="transmembrane region" description="Helical" evidence="1">
    <location>
        <begin position="57"/>
        <end position="77"/>
    </location>
</feature>
<feature type="transmembrane region" description="Helical" evidence="1">
    <location>
        <begin position="131"/>
        <end position="151"/>
    </location>
</feature>
<feature type="transmembrane region" description="Helical" evidence="1">
    <location>
        <begin position="198"/>
        <end position="218"/>
    </location>
</feature>
<dbReference type="PANTHER" id="PTHR12242:SF1">
    <property type="entry name" value="MYND-TYPE DOMAIN-CONTAINING PROTEIN"/>
    <property type="match status" value="1"/>
</dbReference>
<reference evidence="2 3" key="1">
    <citation type="submission" date="2016-07" db="EMBL/GenBank/DDBJ databases">
        <title>Pervasive Adenine N6-methylation of Active Genes in Fungi.</title>
        <authorList>
            <consortium name="DOE Joint Genome Institute"/>
            <person name="Mondo S.J."/>
            <person name="Dannebaum R.O."/>
            <person name="Kuo R.C."/>
            <person name="Labutti K."/>
            <person name="Haridas S."/>
            <person name="Kuo A."/>
            <person name="Salamov A."/>
            <person name="Ahrendt S.R."/>
            <person name="Lipzen A."/>
            <person name="Sullivan W."/>
            <person name="Andreopoulos W.B."/>
            <person name="Clum A."/>
            <person name="Lindquist E."/>
            <person name="Daum C."/>
            <person name="Ramamoorthy G.K."/>
            <person name="Gryganskyi A."/>
            <person name="Culley D."/>
            <person name="Magnuson J.K."/>
            <person name="James T.Y."/>
            <person name="O'Malley M.A."/>
            <person name="Stajich J.E."/>
            <person name="Spatafora J.W."/>
            <person name="Visel A."/>
            <person name="Grigoriev I.V."/>
        </authorList>
    </citation>
    <scope>NUCLEOTIDE SEQUENCE [LARGE SCALE GENOMIC DNA]</scope>
    <source>
        <strain evidence="2 3">JEL800</strain>
    </source>
</reference>
<comment type="caution">
    <text evidence="2">The sequence shown here is derived from an EMBL/GenBank/DDBJ whole genome shotgun (WGS) entry which is preliminary data.</text>
</comment>
<keyword evidence="1" id="KW-0472">Membrane</keyword>
<name>A0A1Y2CUZ4_9FUNG</name>
<dbReference type="PANTHER" id="PTHR12242">
    <property type="entry name" value="OS02G0130600 PROTEIN-RELATED"/>
    <property type="match status" value="1"/>
</dbReference>
<protein>
    <submittedName>
        <fullName evidence="2">Uncharacterized protein</fullName>
    </submittedName>
</protein>
<dbReference type="GO" id="GO:0016020">
    <property type="term" value="C:membrane"/>
    <property type="evidence" value="ECO:0007669"/>
    <property type="project" value="TreeGrafter"/>
</dbReference>
<organism evidence="2 3">
    <name type="scientific">Rhizoclosmatium globosum</name>
    <dbReference type="NCBI Taxonomy" id="329046"/>
    <lineage>
        <taxon>Eukaryota</taxon>
        <taxon>Fungi</taxon>
        <taxon>Fungi incertae sedis</taxon>
        <taxon>Chytridiomycota</taxon>
        <taxon>Chytridiomycota incertae sedis</taxon>
        <taxon>Chytridiomycetes</taxon>
        <taxon>Chytridiales</taxon>
        <taxon>Chytriomycetaceae</taxon>
        <taxon>Rhizoclosmatium</taxon>
    </lineage>
</organism>
<dbReference type="EMBL" id="MCGO01000006">
    <property type="protein sequence ID" value="ORY50858.1"/>
    <property type="molecule type" value="Genomic_DNA"/>
</dbReference>
<dbReference type="STRING" id="329046.A0A1Y2CUZ4"/>
<dbReference type="AlphaFoldDB" id="A0A1Y2CUZ4"/>
<keyword evidence="1" id="KW-1133">Transmembrane helix</keyword>
<evidence type="ECO:0000256" key="1">
    <source>
        <dbReference type="SAM" id="Phobius"/>
    </source>
</evidence>
<keyword evidence="3" id="KW-1185">Reference proteome</keyword>
<dbReference type="Proteomes" id="UP000193642">
    <property type="component" value="Unassembled WGS sequence"/>
</dbReference>
<feature type="transmembrane region" description="Helical" evidence="1">
    <location>
        <begin position="30"/>
        <end position="51"/>
    </location>
</feature>
<proteinExistence type="predicted"/>
<gene>
    <name evidence="2" type="ORF">BCR33DRAFT_676357</name>
</gene>
<keyword evidence="1" id="KW-0812">Transmembrane</keyword>
<accession>A0A1Y2CUZ4</accession>
<dbReference type="OrthoDB" id="419711at2759"/>
<feature type="transmembrane region" description="Helical" evidence="1">
    <location>
        <begin position="158"/>
        <end position="178"/>
    </location>
</feature>
<evidence type="ECO:0000313" key="3">
    <source>
        <dbReference type="Proteomes" id="UP000193642"/>
    </source>
</evidence>
<sequence length="248" mass="28847">MVLHPGLLDQEKLVTSIHVSPKTLLYVRSFWLVYTILCLILEIVYFGRTLWGFFTEWTWLGLIFYLSTAVYNSHLYVTKSDALAIMEARPYWMKYGNWLLYALPATYVYIVSIVFWALLASVLSNADSVNSWLTVSQHALNSVIMIGELVLGRIPLAYAFMIPFIVIALMYLGIALVFHAVYGSWSYGFLDTSKPMWYLWYIGVILFFVIEFVVVVYIHNSRDRRRERLQKPVLRINEVELDKRDGSV</sequence>
<evidence type="ECO:0000313" key="2">
    <source>
        <dbReference type="EMBL" id="ORY50858.1"/>
    </source>
</evidence>
<feature type="transmembrane region" description="Helical" evidence="1">
    <location>
        <begin position="98"/>
        <end position="119"/>
    </location>
</feature>